<proteinExistence type="predicted"/>
<evidence type="ECO:0000313" key="2">
    <source>
        <dbReference type="Proteomes" id="UP001168877"/>
    </source>
</evidence>
<evidence type="ECO:0000313" key="1">
    <source>
        <dbReference type="EMBL" id="KAK0576608.1"/>
    </source>
</evidence>
<sequence length="98" mass="10140">MEQGIADLTKAIRDSLWSATERHGGAGPSSGALEGNNRGAAASIALGIEANAPSQKLEENVELQESVKLAKLGKQQTPSGTTPLIKLCAKFSCSKDCS</sequence>
<reference evidence="1" key="1">
    <citation type="journal article" date="2022" name="Plant J.">
        <title>Strategies of tolerance reflected in two North American maple genomes.</title>
        <authorList>
            <person name="McEvoy S.L."/>
            <person name="Sezen U.U."/>
            <person name="Trouern-Trend A."/>
            <person name="McMahon S.M."/>
            <person name="Schaberg P.G."/>
            <person name="Yang J."/>
            <person name="Wegrzyn J.L."/>
            <person name="Swenson N.G."/>
        </authorList>
    </citation>
    <scope>NUCLEOTIDE SEQUENCE</scope>
    <source>
        <tissue evidence="1">Leaf</tissue>
    </source>
</reference>
<keyword evidence="2" id="KW-1185">Reference proteome</keyword>
<gene>
    <name evidence="1" type="ORF">LWI29_020500</name>
</gene>
<dbReference type="Proteomes" id="UP001168877">
    <property type="component" value="Unassembled WGS sequence"/>
</dbReference>
<comment type="caution">
    <text evidence="1">The sequence shown here is derived from an EMBL/GenBank/DDBJ whole genome shotgun (WGS) entry which is preliminary data.</text>
</comment>
<dbReference type="EMBL" id="JAUESC010000386">
    <property type="protein sequence ID" value="KAK0576608.1"/>
    <property type="molecule type" value="Genomic_DNA"/>
</dbReference>
<organism evidence="1 2">
    <name type="scientific">Acer saccharum</name>
    <name type="common">Sugar maple</name>
    <dbReference type="NCBI Taxonomy" id="4024"/>
    <lineage>
        <taxon>Eukaryota</taxon>
        <taxon>Viridiplantae</taxon>
        <taxon>Streptophyta</taxon>
        <taxon>Embryophyta</taxon>
        <taxon>Tracheophyta</taxon>
        <taxon>Spermatophyta</taxon>
        <taxon>Magnoliopsida</taxon>
        <taxon>eudicotyledons</taxon>
        <taxon>Gunneridae</taxon>
        <taxon>Pentapetalae</taxon>
        <taxon>rosids</taxon>
        <taxon>malvids</taxon>
        <taxon>Sapindales</taxon>
        <taxon>Sapindaceae</taxon>
        <taxon>Hippocastanoideae</taxon>
        <taxon>Acereae</taxon>
        <taxon>Acer</taxon>
    </lineage>
</organism>
<protein>
    <submittedName>
        <fullName evidence="1">Uncharacterized protein</fullName>
    </submittedName>
</protein>
<dbReference type="AlphaFoldDB" id="A0AA39RLX6"/>
<reference evidence="1" key="2">
    <citation type="submission" date="2023-06" db="EMBL/GenBank/DDBJ databases">
        <authorList>
            <person name="Swenson N.G."/>
            <person name="Wegrzyn J.L."/>
            <person name="Mcevoy S.L."/>
        </authorList>
    </citation>
    <scope>NUCLEOTIDE SEQUENCE</scope>
    <source>
        <strain evidence="1">NS2018</strain>
        <tissue evidence="1">Leaf</tissue>
    </source>
</reference>
<name>A0AA39RLX6_ACESA</name>
<accession>A0AA39RLX6</accession>